<evidence type="ECO:0000256" key="3">
    <source>
        <dbReference type="ARBA" id="ARBA00023235"/>
    </source>
</evidence>
<dbReference type="SUPFAM" id="SSF54534">
    <property type="entry name" value="FKBP-like"/>
    <property type="match status" value="1"/>
</dbReference>
<dbReference type="Proteomes" id="UP001165063">
    <property type="component" value="Unassembled WGS sequence"/>
</dbReference>
<reference evidence="9" key="1">
    <citation type="submission" date="2023-04" db="EMBL/GenBank/DDBJ databases">
        <title>Ambrosiozyma monospora NBRC 1965.</title>
        <authorList>
            <person name="Ichikawa N."/>
            <person name="Sato H."/>
            <person name="Tonouchi N."/>
        </authorList>
    </citation>
    <scope>NUCLEOTIDE SEQUENCE</scope>
    <source>
        <strain evidence="9">NBRC 1965</strain>
    </source>
</reference>
<dbReference type="OrthoDB" id="2530521at2759"/>
<evidence type="ECO:0000256" key="4">
    <source>
        <dbReference type="PROSITE-ProRule" id="PRU00278"/>
    </source>
</evidence>
<proteinExistence type="predicted"/>
<evidence type="ECO:0000256" key="6">
    <source>
        <dbReference type="SAM" id="MobiDB-lite"/>
    </source>
</evidence>
<accession>A0A9W6WIE3</accession>
<dbReference type="SUPFAM" id="SSF51045">
    <property type="entry name" value="WW domain"/>
    <property type="match status" value="1"/>
</dbReference>
<evidence type="ECO:0000256" key="2">
    <source>
        <dbReference type="ARBA" id="ARBA00023110"/>
    </source>
</evidence>
<sequence>MSKTHNQEYYYNKKTNESQWSPPDGTDSTKLQEYLKLNLHKPTKVRASHLLVKHNGSRRPASWKEENITRSKEEAIEILKSYQAKILSGEATLGELALDNSDCGSHEKNGDLGFFARGAMQPSFEKAAFALQVGEISDIVESDSGVHLIERTG</sequence>
<evidence type="ECO:0000256" key="5">
    <source>
        <dbReference type="RuleBase" id="RU363014"/>
    </source>
</evidence>
<dbReference type="GO" id="GO:0005634">
    <property type="term" value="C:nucleus"/>
    <property type="evidence" value="ECO:0007669"/>
    <property type="project" value="TreeGrafter"/>
</dbReference>
<evidence type="ECO:0000256" key="1">
    <source>
        <dbReference type="ARBA" id="ARBA00000971"/>
    </source>
</evidence>
<dbReference type="InterPro" id="IPR051370">
    <property type="entry name" value="PPIase_Pin1"/>
</dbReference>
<dbReference type="EC" id="5.2.1.8" evidence="5"/>
<dbReference type="EMBL" id="BSXU01011288">
    <property type="protein sequence ID" value="GME74535.1"/>
    <property type="molecule type" value="Genomic_DNA"/>
</dbReference>
<gene>
    <name evidence="9" type="ORF">Amon01_000950300</name>
</gene>
<evidence type="ECO:0000313" key="10">
    <source>
        <dbReference type="Proteomes" id="UP001165063"/>
    </source>
</evidence>
<dbReference type="GO" id="GO:0060261">
    <property type="term" value="P:positive regulation of transcription initiation by RNA polymerase II"/>
    <property type="evidence" value="ECO:0007669"/>
    <property type="project" value="UniProtKB-ARBA"/>
</dbReference>
<dbReference type="Pfam" id="PF00639">
    <property type="entry name" value="Rotamase"/>
    <property type="match status" value="1"/>
</dbReference>
<dbReference type="PANTHER" id="PTHR10657:SF4">
    <property type="entry name" value="PEPTIDYL-PROLYL CIS-TRANS ISOMERASE-RELATED"/>
    <property type="match status" value="1"/>
</dbReference>
<feature type="domain" description="WW" evidence="7">
    <location>
        <begin position="1"/>
        <end position="25"/>
    </location>
</feature>
<dbReference type="GO" id="GO:0003755">
    <property type="term" value="F:peptidyl-prolyl cis-trans isomerase activity"/>
    <property type="evidence" value="ECO:0007669"/>
    <property type="project" value="UniProtKB-UniRule"/>
</dbReference>
<dbReference type="InterPro" id="IPR000297">
    <property type="entry name" value="PPIase_PpiC"/>
</dbReference>
<feature type="domain" description="PpiC" evidence="8">
    <location>
        <begin position="42"/>
        <end position="153"/>
    </location>
</feature>
<dbReference type="AlphaFoldDB" id="A0A9W6WIE3"/>
<feature type="compositionally biased region" description="Polar residues" evidence="6">
    <location>
        <begin position="17"/>
        <end position="27"/>
    </location>
</feature>
<dbReference type="PANTHER" id="PTHR10657">
    <property type="entry name" value="PEPTIDYL-PROLYL CIS-TRANS ISOMERASE"/>
    <property type="match status" value="1"/>
</dbReference>
<evidence type="ECO:0000259" key="7">
    <source>
        <dbReference type="PROSITE" id="PS50020"/>
    </source>
</evidence>
<dbReference type="PROSITE" id="PS50020">
    <property type="entry name" value="WW_DOMAIN_2"/>
    <property type="match status" value="1"/>
</dbReference>
<name>A0A9W6WIE3_AMBMO</name>
<feature type="region of interest" description="Disordered" evidence="6">
    <location>
        <begin position="1"/>
        <end position="27"/>
    </location>
</feature>
<comment type="caution">
    <text evidence="9">The sequence shown here is derived from an EMBL/GenBank/DDBJ whole genome shotgun (WGS) entry which is preliminary data.</text>
</comment>
<keyword evidence="10" id="KW-1185">Reference proteome</keyword>
<dbReference type="InterPro" id="IPR036020">
    <property type="entry name" value="WW_dom_sf"/>
</dbReference>
<dbReference type="Gene3D" id="3.10.50.40">
    <property type="match status" value="1"/>
</dbReference>
<organism evidence="9 10">
    <name type="scientific">Ambrosiozyma monospora</name>
    <name type="common">Yeast</name>
    <name type="synonym">Endomycopsis monosporus</name>
    <dbReference type="NCBI Taxonomy" id="43982"/>
    <lineage>
        <taxon>Eukaryota</taxon>
        <taxon>Fungi</taxon>
        <taxon>Dikarya</taxon>
        <taxon>Ascomycota</taxon>
        <taxon>Saccharomycotina</taxon>
        <taxon>Pichiomycetes</taxon>
        <taxon>Pichiales</taxon>
        <taxon>Pichiaceae</taxon>
        <taxon>Ambrosiozyma</taxon>
    </lineage>
</organism>
<evidence type="ECO:0000313" key="9">
    <source>
        <dbReference type="EMBL" id="GME74535.1"/>
    </source>
</evidence>
<dbReference type="GO" id="GO:0005829">
    <property type="term" value="C:cytosol"/>
    <property type="evidence" value="ECO:0007669"/>
    <property type="project" value="TreeGrafter"/>
</dbReference>
<dbReference type="CDD" id="cd00201">
    <property type="entry name" value="WW"/>
    <property type="match status" value="1"/>
</dbReference>
<dbReference type="Gene3D" id="2.20.70.10">
    <property type="match status" value="1"/>
</dbReference>
<dbReference type="InterPro" id="IPR001202">
    <property type="entry name" value="WW_dom"/>
</dbReference>
<keyword evidence="2 4" id="KW-0697">Rotamase</keyword>
<protein>
    <recommendedName>
        <fullName evidence="5">Peptidyl-prolyl cis-trans isomerase</fullName>
        <ecNumber evidence="5">5.2.1.8</ecNumber>
    </recommendedName>
</protein>
<keyword evidence="3 4" id="KW-0413">Isomerase</keyword>
<comment type="catalytic activity">
    <reaction evidence="1 5">
        <text>[protein]-peptidylproline (omega=180) = [protein]-peptidylproline (omega=0)</text>
        <dbReference type="Rhea" id="RHEA:16237"/>
        <dbReference type="Rhea" id="RHEA-COMP:10747"/>
        <dbReference type="Rhea" id="RHEA-COMP:10748"/>
        <dbReference type="ChEBI" id="CHEBI:83833"/>
        <dbReference type="ChEBI" id="CHEBI:83834"/>
        <dbReference type="EC" id="5.2.1.8"/>
    </reaction>
</comment>
<dbReference type="InterPro" id="IPR046357">
    <property type="entry name" value="PPIase_dom_sf"/>
</dbReference>
<evidence type="ECO:0000259" key="8">
    <source>
        <dbReference type="PROSITE" id="PS50198"/>
    </source>
</evidence>
<dbReference type="PROSITE" id="PS50198">
    <property type="entry name" value="PPIC_PPIASE_2"/>
    <property type="match status" value="1"/>
</dbReference>
<dbReference type="FunFam" id="3.10.50.40:FF:000026">
    <property type="entry name" value="Peptidyl-prolyl cis-trans isomerase"/>
    <property type="match status" value="1"/>
</dbReference>